<dbReference type="Proteomes" id="UP000585474">
    <property type="component" value="Unassembled WGS sequence"/>
</dbReference>
<dbReference type="PANTHER" id="PTHR31050:SF3">
    <property type="entry name" value="OS08G0412800 PROTEIN"/>
    <property type="match status" value="1"/>
</dbReference>
<reference evidence="1 2" key="1">
    <citation type="submission" date="2019-07" db="EMBL/GenBank/DDBJ databases">
        <title>De Novo Assembly of kiwifruit Actinidia rufa.</title>
        <authorList>
            <person name="Sugita-Konishi S."/>
            <person name="Sato K."/>
            <person name="Mori E."/>
            <person name="Abe Y."/>
            <person name="Kisaki G."/>
            <person name="Hamano K."/>
            <person name="Suezawa K."/>
            <person name="Otani M."/>
            <person name="Fukuda T."/>
            <person name="Manabe T."/>
            <person name="Gomi K."/>
            <person name="Tabuchi M."/>
            <person name="Akimitsu K."/>
            <person name="Kataoka I."/>
        </authorList>
    </citation>
    <scope>NUCLEOTIDE SEQUENCE [LARGE SCALE GENOMIC DNA]</scope>
    <source>
        <strain evidence="2">cv. Fuchu</strain>
    </source>
</reference>
<dbReference type="PANTHER" id="PTHR31050">
    <property type="entry name" value="OS08G0413200 PROTEIN"/>
    <property type="match status" value="1"/>
</dbReference>
<organism evidence="1 2">
    <name type="scientific">Actinidia rufa</name>
    <dbReference type="NCBI Taxonomy" id="165716"/>
    <lineage>
        <taxon>Eukaryota</taxon>
        <taxon>Viridiplantae</taxon>
        <taxon>Streptophyta</taxon>
        <taxon>Embryophyta</taxon>
        <taxon>Tracheophyta</taxon>
        <taxon>Spermatophyta</taxon>
        <taxon>Magnoliopsida</taxon>
        <taxon>eudicotyledons</taxon>
        <taxon>Gunneridae</taxon>
        <taxon>Pentapetalae</taxon>
        <taxon>asterids</taxon>
        <taxon>Ericales</taxon>
        <taxon>Actinidiaceae</taxon>
        <taxon>Actinidia</taxon>
    </lineage>
</organism>
<dbReference type="OrthoDB" id="1898393at2759"/>
<accession>A0A7J0HEE7</accession>
<comment type="caution">
    <text evidence="1">The sequence shown here is derived from an EMBL/GenBank/DDBJ whole genome shotgun (WGS) entry which is preliminary data.</text>
</comment>
<evidence type="ECO:0000313" key="2">
    <source>
        <dbReference type="Proteomes" id="UP000585474"/>
    </source>
</evidence>
<dbReference type="EMBL" id="BJWL01000029">
    <property type="protein sequence ID" value="GFZ21476.1"/>
    <property type="molecule type" value="Genomic_DNA"/>
</dbReference>
<sequence length="121" mass="14116">MATYCFDQCIKDVKPRPFDPNDIYLQFEGRESEFGAEFPTCGENEVGGRERRVRGEKREEVVNGREEFDVVMGDEGWSRFGCYVLVERFVLRRMDGSVVLTYDFKGWENGNESVLSRTTKY</sequence>
<name>A0A7J0HEE7_9ERIC</name>
<keyword evidence="2" id="KW-1185">Reference proteome</keyword>
<proteinExistence type="predicted"/>
<gene>
    <name evidence="1" type="ORF">Acr_29g0006380</name>
</gene>
<evidence type="ECO:0000313" key="1">
    <source>
        <dbReference type="EMBL" id="GFZ21476.1"/>
    </source>
</evidence>
<protein>
    <submittedName>
        <fullName evidence="1">Uncharacterized protein</fullName>
    </submittedName>
</protein>
<dbReference type="AlphaFoldDB" id="A0A7J0HEE7"/>